<evidence type="ECO:0000256" key="1">
    <source>
        <dbReference type="ARBA" id="ARBA00022729"/>
    </source>
</evidence>
<evidence type="ECO:0000313" key="6">
    <source>
        <dbReference type="Proteomes" id="UP001229651"/>
    </source>
</evidence>
<keyword evidence="5" id="KW-0031">Aminopeptidase</keyword>
<dbReference type="Proteomes" id="UP001229651">
    <property type="component" value="Unassembled WGS sequence"/>
</dbReference>
<dbReference type="PANTHER" id="PTHR42776:SF13">
    <property type="entry name" value="DIPEPTIDYL-PEPTIDASE 5"/>
    <property type="match status" value="1"/>
</dbReference>
<dbReference type="InterPro" id="IPR011042">
    <property type="entry name" value="6-blade_b-propeller_TolB-like"/>
</dbReference>
<dbReference type="RefSeq" id="WP_306994620.1">
    <property type="nucleotide sequence ID" value="NZ_JAUSUT010000001.1"/>
</dbReference>
<dbReference type="InterPro" id="IPR029058">
    <property type="entry name" value="AB_hydrolase_fold"/>
</dbReference>
<dbReference type="Gene3D" id="3.40.50.1820">
    <property type="entry name" value="alpha/beta hydrolase"/>
    <property type="match status" value="1"/>
</dbReference>
<dbReference type="GO" id="GO:0004177">
    <property type="term" value="F:aminopeptidase activity"/>
    <property type="evidence" value="ECO:0007669"/>
    <property type="project" value="UniProtKB-KW"/>
</dbReference>
<sequence>MTDDAFADLDAYVRLPRLSGLVLSPDGRRLVVGVATPDLKKNRYTTALWEVDPAGERPARRLTRSAEGESGAAFTPGGDLLFVSARPDSAADGEDAPKSALWLQPAGGGDARVVAAPAGGIGGVLVAAEAGTVLAGAPAMPSATSLDHDAEVRKARRDAGVSAILHESYPIRFWDHDLGPDRTRLVVADGVPAGEDRLDLRDLTGHVGGALDDEASWDVAPDGRTVVTTWVVPEEGGSRRTTVVAIDVATGERRVLADDAGHEYESPRISPDGTRVAIAVYRRSTPHDPGDYWMSVVPLAGGEPVPLTRDWDRWPHAARWLPDGSAFVVAADDQGRSPLWRVDATTGEVTRLTPDDGAYTDPRVSPDGQWVYALRSAVDHPPAPVRVALDGSGVHPLPGPAEALGLDAEIPGRLEEVTATAEDGTPLRAWLALPRDAGPQSPAPLLLWIHGGPLGSWNAWQWRWNPWLAVAQGYAVVLPDPGISTGYGRDFIARGWGAWGAEPFTDLMAITDAAERHPGVDETRTAAMGGSFGGYMANWVAGHTDRFKAIVTHASLWALDQFGPTTDASYYWRRELTPEMAEANSPHRFADRVTSPMLVIHGDKDYRVPIGEGLRLWWDLVSRSAAEDGSTPHKFLYFPDENHWILTPHHVKVWYSTVFAFLAHHVLGKDWERPGLLG</sequence>
<evidence type="ECO:0000256" key="3">
    <source>
        <dbReference type="ARBA" id="ARBA00022825"/>
    </source>
</evidence>
<evidence type="ECO:0000313" key="5">
    <source>
        <dbReference type="EMBL" id="MDQ0380568.1"/>
    </source>
</evidence>
<dbReference type="EMBL" id="JAUSUT010000001">
    <property type="protein sequence ID" value="MDQ0380568.1"/>
    <property type="molecule type" value="Genomic_DNA"/>
</dbReference>
<dbReference type="Pfam" id="PF07676">
    <property type="entry name" value="PD40"/>
    <property type="match status" value="2"/>
</dbReference>
<protein>
    <submittedName>
        <fullName evidence="5">Dipeptidyl aminopeptidase/acylaminoacyl peptidase</fullName>
    </submittedName>
</protein>
<keyword evidence="2" id="KW-0378">Hydrolase</keyword>
<keyword evidence="5" id="KW-0645">Protease</keyword>
<dbReference type="InterPro" id="IPR011659">
    <property type="entry name" value="WD40"/>
</dbReference>
<keyword evidence="6" id="KW-1185">Reference proteome</keyword>
<name>A0ABU0EZ23_9PSEU</name>
<keyword evidence="1" id="KW-0732">Signal</keyword>
<accession>A0ABU0EZ23</accession>
<dbReference type="SUPFAM" id="SSF53474">
    <property type="entry name" value="alpha/beta-Hydrolases"/>
    <property type="match status" value="1"/>
</dbReference>
<organism evidence="5 6">
    <name type="scientific">Amycolatopsis thermophila</name>
    <dbReference type="NCBI Taxonomy" id="206084"/>
    <lineage>
        <taxon>Bacteria</taxon>
        <taxon>Bacillati</taxon>
        <taxon>Actinomycetota</taxon>
        <taxon>Actinomycetes</taxon>
        <taxon>Pseudonocardiales</taxon>
        <taxon>Pseudonocardiaceae</taxon>
        <taxon>Amycolatopsis</taxon>
    </lineage>
</organism>
<proteinExistence type="predicted"/>
<feature type="domain" description="Peptidase S9 prolyl oligopeptidase catalytic" evidence="4">
    <location>
        <begin position="460"/>
        <end position="666"/>
    </location>
</feature>
<comment type="caution">
    <text evidence="5">The sequence shown here is derived from an EMBL/GenBank/DDBJ whole genome shotgun (WGS) entry which is preliminary data.</text>
</comment>
<reference evidence="5 6" key="1">
    <citation type="submission" date="2023-07" db="EMBL/GenBank/DDBJ databases">
        <title>Sequencing the genomes of 1000 actinobacteria strains.</title>
        <authorList>
            <person name="Klenk H.-P."/>
        </authorList>
    </citation>
    <scope>NUCLEOTIDE SEQUENCE [LARGE SCALE GENOMIC DNA]</scope>
    <source>
        <strain evidence="5 6">DSM 45805</strain>
    </source>
</reference>
<evidence type="ECO:0000256" key="2">
    <source>
        <dbReference type="ARBA" id="ARBA00022801"/>
    </source>
</evidence>
<evidence type="ECO:0000259" key="4">
    <source>
        <dbReference type="Pfam" id="PF00326"/>
    </source>
</evidence>
<keyword evidence="3" id="KW-0720">Serine protease</keyword>
<gene>
    <name evidence="5" type="ORF">FB470_004562</name>
</gene>
<dbReference type="Pfam" id="PF00326">
    <property type="entry name" value="Peptidase_S9"/>
    <property type="match status" value="1"/>
</dbReference>
<dbReference type="SUPFAM" id="SSF82171">
    <property type="entry name" value="DPP6 N-terminal domain-like"/>
    <property type="match status" value="1"/>
</dbReference>
<dbReference type="Gene3D" id="2.120.10.30">
    <property type="entry name" value="TolB, C-terminal domain"/>
    <property type="match status" value="2"/>
</dbReference>
<dbReference type="InterPro" id="IPR001375">
    <property type="entry name" value="Peptidase_S9_cat"/>
</dbReference>
<dbReference type="PANTHER" id="PTHR42776">
    <property type="entry name" value="SERINE PEPTIDASE S9 FAMILY MEMBER"/>
    <property type="match status" value="1"/>
</dbReference>